<organism evidence="9 10">
    <name type="scientific">Oscillatoria acuminata PCC 6304</name>
    <dbReference type="NCBI Taxonomy" id="56110"/>
    <lineage>
        <taxon>Bacteria</taxon>
        <taxon>Bacillati</taxon>
        <taxon>Cyanobacteriota</taxon>
        <taxon>Cyanophyceae</taxon>
        <taxon>Oscillatoriophycideae</taxon>
        <taxon>Oscillatoriales</taxon>
        <taxon>Oscillatoriaceae</taxon>
        <taxon>Oscillatoria</taxon>
    </lineage>
</organism>
<accession>K9TN91</accession>
<dbReference type="Gene3D" id="3.30.450.40">
    <property type="match status" value="2"/>
</dbReference>
<dbReference type="Gene3D" id="3.30.565.10">
    <property type="entry name" value="Histidine kinase-like ATPase, C-terminal domain"/>
    <property type="match status" value="1"/>
</dbReference>
<comment type="similarity">
    <text evidence="2">In the N-terminal section; belongs to the phytochrome family.</text>
</comment>
<dbReference type="EC" id="2.7.13.3" evidence="3"/>
<feature type="domain" description="Phytochrome chromophore attachment site" evidence="7">
    <location>
        <begin position="235"/>
        <end position="373"/>
    </location>
</feature>
<dbReference type="PROSITE" id="PS50046">
    <property type="entry name" value="PHYTOCHROME_2"/>
    <property type="match status" value="2"/>
</dbReference>
<dbReference type="eggNOG" id="COG2203">
    <property type="taxonomic scope" value="Bacteria"/>
</dbReference>
<dbReference type="InterPro" id="IPR016132">
    <property type="entry name" value="Phyto_chromo_attachment"/>
</dbReference>
<dbReference type="InParanoid" id="K9TN91"/>
<keyword evidence="5 9" id="KW-0418">Kinase</keyword>
<keyword evidence="10" id="KW-1185">Reference proteome</keyword>
<dbReference type="SMART" id="SM00388">
    <property type="entry name" value="HisKA"/>
    <property type="match status" value="1"/>
</dbReference>
<protein>
    <recommendedName>
        <fullName evidence="3">histidine kinase</fullName>
        <ecNumber evidence="3">2.7.13.3</ecNumber>
    </recommendedName>
</protein>
<evidence type="ECO:0000256" key="2">
    <source>
        <dbReference type="ARBA" id="ARBA00006402"/>
    </source>
</evidence>
<evidence type="ECO:0000256" key="3">
    <source>
        <dbReference type="ARBA" id="ARBA00012438"/>
    </source>
</evidence>
<dbReference type="SMART" id="SM00065">
    <property type="entry name" value="GAF"/>
    <property type="match status" value="2"/>
</dbReference>
<dbReference type="eggNOG" id="COG4191">
    <property type="taxonomic scope" value="Bacteria"/>
</dbReference>
<proteinExistence type="inferred from homology"/>
<name>K9TN91_9CYAN</name>
<dbReference type="InterPro" id="IPR003594">
    <property type="entry name" value="HATPase_dom"/>
</dbReference>
<reference evidence="9 10" key="1">
    <citation type="submission" date="2012-06" db="EMBL/GenBank/DDBJ databases">
        <title>Finished chromosome of genome of Oscillatoria acuminata PCC 6304.</title>
        <authorList>
            <consortium name="US DOE Joint Genome Institute"/>
            <person name="Gugger M."/>
            <person name="Coursin T."/>
            <person name="Rippka R."/>
            <person name="Tandeau De Marsac N."/>
            <person name="Huntemann M."/>
            <person name="Wei C.-L."/>
            <person name="Han J."/>
            <person name="Detter J.C."/>
            <person name="Han C."/>
            <person name="Tapia R."/>
            <person name="Davenport K."/>
            <person name="Daligault H."/>
            <person name="Erkkila T."/>
            <person name="Gu W."/>
            <person name="Munk A.C.C."/>
            <person name="Teshima H."/>
            <person name="Xu Y."/>
            <person name="Chain P."/>
            <person name="Chen A."/>
            <person name="Krypides N."/>
            <person name="Mavromatis K."/>
            <person name="Markowitz V."/>
            <person name="Szeto E."/>
            <person name="Ivanova N."/>
            <person name="Mikhailova N."/>
            <person name="Ovchinnikova G."/>
            <person name="Pagani I."/>
            <person name="Pati A."/>
            <person name="Goodwin L."/>
            <person name="Peters L."/>
            <person name="Pitluck S."/>
            <person name="Woyke T."/>
            <person name="Kerfeld C."/>
        </authorList>
    </citation>
    <scope>NUCLEOTIDE SEQUENCE [LARGE SCALE GENOMIC DNA]</scope>
    <source>
        <strain evidence="9 10">PCC 6304</strain>
    </source>
</reference>
<gene>
    <name evidence="9" type="ORF">Oscil6304_4335</name>
</gene>
<keyword evidence="5 9" id="KW-0808">Transferase</keyword>
<evidence type="ECO:0000256" key="4">
    <source>
        <dbReference type="ARBA" id="ARBA00022553"/>
    </source>
</evidence>
<evidence type="ECO:0000313" key="9">
    <source>
        <dbReference type="EMBL" id="AFY83858.1"/>
    </source>
</evidence>
<dbReference type="PANTHER" id="PTHR43065:SF50">
    <property type="entry name" value="HISTIDINE KINASE"/>
    <property type="match status" value="1"/>
</dbReference>
<dbReference type="InterPro" id="IPR004358">
    <property type="entry name" value="Sig_transdc_His_kin-like_C"/>
</dbReference>
<dbReference type="Pfam" id="PF02518">
    <property type="entry name" value="HATPase_c"/>
    <property type="match status" value="1"/>
</dbReference>
<dbReference type="SUPFAM" id="SSF55874">
    <property type="entry name" value="ATPase domain of HSP90 chaperone/DNA topoisomerase II/histidine kinase"/>
    <property type="match status" value="1"/>
</dbReference>
<dbReference type="PATRIC" id="fig|56110.3.peg.5266"/>
<evidence type="ECO:0000313" key="10">
    <source>
        <dbReference type="Proteomes" id="UP000010367"/>
    </source>
</evidence>
<dbReference type="SUPFAM" id="SSF47384">
    <property type="entry name" value="Homodimeric domain of signal transducing histidine kinase"/>
    <property type="match status" value="1"/>
</dbReference>
<dbReference type="SMART" id="SM00387">
    <property type="entry name" value="HATPase_c"/>
    <property type="match status" value="1"/>
</dbReference>
<evidence type="ECO:0000256" key="1">
    <source>
        <dbReference type="ARBA" id="ARBA00000085"/>
    </source>
</evidence>
<evidence type="ECO:0000259" key="7">
    <source>
        <dbReference type="PROSITE" id="PS50046"/>
    </source>
</evidence>
<feature type="domain" description="Histidine kinase" evidence="8">
    <location>
        <begin position="423"/>
        <end position="704"/>
    </location>
</feature>
<evidence type="ECO:0000259" key="8">
    <source>
        <dbReference type="PROSITE" id="PS50109"/>
    </source>
</evidence>
<dbReference type="HOGENOM" id="CLU_000445_114_39_3"/>
<dbReference type="InterPro" id="IPR005467">
    <property type="entry name" value="His_kinase_dom"/>
</dbReference>
<evidence type="ECO:0000256" key="6">
    <source>
        <dbReference type="ARBA" id="ARBA00023012"/>
    </source>
</evidence>
<dbReference type="InterPro" id="IPR003661">
    <property type="entry name" value="HisK_dim/P_dom"/>
</dbReference>
<dbReference type="STRING" id="56110.Oscil6304_4335"/>
<dbReference type="CDD" id="cd00082">
    <property type="entry name" value="HisKA"/>
    <property type="match status" value="1"/>
</dbReference>
<dbReference type="InterPro" id="IPR036890">
    <property type="entry name" value="HATPase_C_sf"/>
</dbReference>
<dbReference type="AlphaFoldDB" id="K9TN91"/>
<dbReference type="KEGG" id="oac:Oscil6304_4335"/>
<comment type="catalytic activity">
    <reaction evidence="1">
        <text>ATP + protein L-histidine = ADP + protein N-phospho-L-histidine.</text>
        <dbReference type="EC" id="2.7.13.3"/>
    </reaction>
</comment>
<dbReference type="SUPFAM" id="SSF55781">
    <property type="entry name" value="GAF domain-like"/>
    <property type="match status" value="2"/>
</dbReference>
<dbReference type="Pfam" id="PF01590">
    <property type="entry name" value="GAF"/>
    <property type="match status" value="2"/>
</dbReference>
<dbReference type="InterPro" id="IPR036097">
    <property type="entry name" value="HisK_dim/P_sf"/>
</dbReference>
<dbReference type="EMBL" id="CP003607">
    <property type="protein sequence ID" value="AFY83858.1"/>
    <property type="molecule type" value="Genomic_DNA"/>
</dbReference>
<dbReference type="InterPro" id="IPR003018">
    <property type="entry name" value="GAF"/>
</dbReference>
<keyword evidence="4" id="KW-0597">Phosphoprotein</keyword>
<dbReference type="Proteomes" id="UP000010367">
    <property type="component" value="Chromosome"/>
</dbReference>
<dbReference type="GO" id="GO:0000155">
    <property type="term" value="F:phosphorelay sensor kinase activity"/>
    <property type="evidence" value="ECO:0007669"/>
    <property type="project" value="InterPro"/>
</dbReference>
<dbReference type="PANTHER" id="PTHR43065">
    <property type="entry name" value="SENSOR HISTIDINE KINASE"/>
    <property type="match status" value="1"/>
</dbReference>
<keyword evidence="6" id="KW-0902">Two-component regulatory system</keyword>
<sequence length="712" mass="80250">MKRLLSVTAIDTEISQRGGFLMKSQRRTSIAQGATEPYKTLSRAIARIRESLDLEHLFQATVTDLRQLLDVDRVAVFRLWPESQSSWGQIIAEDVRLPALAVLGAELGDRHRADDCNPYYQLGGIQVIPDISPFDLPPSYQDLLIRLQVKSHLCIPLHQKDNLWGLLWVHQCQEECQWEASEIEFLRLTASHLGLALERFEEQGQFQAQTSQLTQAAQRERALATTIEKIRRSLDIHTLFQTTTQEVRQLLEADRVGVYRFKPDWSGNFVGESVSPGWNPLMGNLPDIADTHLQETQGGRYRENQALAVNDIYNVGHAQCHIELLETFQAKAYIIVPILAGETLWGLLAAYQNSGPRHWYEYEVELLSQIGAQFGVAVHQAELFEQLKHQKKELSVTLENLQQAQSQLVQSEKMASLGQLVAGVAHEINNPVNFIYGNLTHVTDYVRDLLGLVEQYQEYYPTPHEAIQEFSQEIESDFLKEDLPKILSSMKVGVERIRGIVLSLRNFSRLDESEKKRVNLHEGIDSTLLILQHRLKSKGDRASIHLIKEYAELPLVDCYAAQMNQVFMNILSNAIDALEMRDRDRTPEQIRADPSWIKISSEWVEDDVASASPGDRCSTGEKTPGLMKGNVVVIRICDNGPGIPDEVRSRIFDPFFTTKPIGSGTGLGLSISYQIVVEKHGGSLTCLSQPGQGTEFRIELPMQPVPMTSQAA</sequence>
<dbReference type="PROSITE" id="PS50109">
    <property type="entry name" value="HIS_KIN"/>
    <property type="match status" value="1"/>
</dbReference>
<dbReference type="Gene3D" id="1.10.287.130">
    <property type="match status" value="1"/>
</dbReference>
<dbReference type="PRINTS" id="PR00344">
    <property type="entry name" value="BCTRLSENSOR"/>
</dbReference>
<dbReference type="InterPro" id="IPR029016">
    <property type="entry name" value="GAF-like_dom_sf"/>
</dbReference>
<feature type="domain" description="Phytochrome chromophore attachment site" evidence="7">
    <location>
        <begin position="53"/>
        <end position="192"/>
    </location>
</feature>
<evidence type="ECO:0000256" key="5">
    <source>
        <dbReference type="ARBA" id="ARBA00022777"/>
    </source>
</evidence>
<dbReference type="OrthoDB" id="474548at2"/>